<dbReference type="Proteomes" id="UP000785679">
    <property type="component" value="Unassembled WGS sequence"/>
</dbReference>
<proteinExistence type="predicted"/>
<keyword evidence="2" id="KW-1185">Reference proteome</keyword>
<dbReference type="PANTHER" id="PTHR31669:SF251">
    <property type="entry name" value="PROTEIN FAR1-RELATED SEQUENCE"/>
    <property type="match status" value="1"/>
</dbReference>
<gene>
    <name evidence="1" type="ORF">FGO68_gene9939</name>
</gene>
<name>A0A8J8NZL5_HALGN</name>
<evidence type="ECO:0000313" key="1">
    <source>
        <dbReference type="EMBL" id="TNV83109.1"/>
    </source>
</evidence>
<dbReference type="GO" id="GO:0006355">
    <property type="term" value="P:regulation of DNA-templated transcription"/>
    <property type="evidence" value="ECO:0007669"/>
    <property type="project" value="InterPro"/>
</dbReference>
<dbReference type="AlphaFoldDB" id="A0A8J8NZL5"/>
<comment type="caution">
    <text evidence="1">The sequence shown here is derived from an EMBL/GenBank/DDBJ whole genome shotgun (WGS) entry which is preliminary data.</text>
</comment>
<dbReference type="InterPro" id="IPR031052">
    <property type="entry name" value="FHY3/FAR1"/>
</dbReference>
<evidence type="ECO:0000313" key="2">
    <source>
        <dbReference type="Proteomes" id="UP000785679"/>
    </source>
</evidence>
<accession>A0A8J8NZL5</accession>
<dbReference type="OrthoDB" id="10581457at2759"/>
<evidence type="ECO:0008006" key="3">
    <source>
        <dbReference type="Google" id="ProtNLM"/>
    </source>
</evidence>
<dbReference type="EMBL" id="RRYP01004166">
    <property type="protein sequence ID" value="TNV83109.1"/>
    <property type="molecule type" value="Genomic_DNA"/>
</dbReference>
<sequence>MSSLIMPLDKVGSFGIQMPGVDVFNNFGDGLTKVKNYAREIGFTIISEDKTSLTMRRKRCSKSNELHKPQQLNPEIDDDNDLMIIDQNSATQQQANPCPFRVHFVRREDGKWVVNRLNTYHNHTFRRRATVVGHALKHSPTEDDIFTEEQKERTFKTKRINFKHLSYELKQHIDFLYFECGMNRKLIKQQISRQREVEKQHLEEYMGHFQCPTFSKVLELRDHLQKQQEVNKKFWYFYDDFQSMLCFTLLSQNKRKLYSNVLMIDSHYDKGQYNIILFKGIDSFGHTIILYVCITPKYDQAYLFTALENYQMAGFPSPRCVIMDQGIEYKEAFDKINFKPESFQLCQNHVLSILKKTLVDPETGFSRVEVKNTLALIKKIINMPTQDDLTSQFNEVYKKYRDRSSGLKKTLMNLFQTKKYFAKSLVTSNYNFDKLYTSMKGNDLSIILKRTPQRNGTFLDFYNFLQLHLKKCKDHIRITRMKLTDPFTVGQKEPYISIIDRGEPIIGSLGLLEQKSQSNWHNLEIQKSFIPLKTYSRQRVSRDKREKYKSLLRAIAW</sequence>
<dbReference type="PANTHER" id="PTHR31669">
    <property type="entry name" value="PROTEIN FAR1-RELATED SEQUENCE 10-RELATED"/>
    <property type="match status" value="1"/>
</dbReference>
<organism evidence="1 2">
    <name type="scientific">Halteria grandinella</name>
    <dbReference type="NCBI Taxonomy" id="5974"/>
    <lineage>
        <taxon>Eukaryota</taxon>
        <taxon>Sar</taxon>
        <taxon>Alveolata</taxon>
        <taxon>Ciliophora</taxon>
        <taxon>Intramacronucleata</taxon>
        <taxon>Spirotrichea</taxon>
        <taxon>Stichotrichia</taxon>
        <taxon>Sporadotrichida</taxon>
        <taxon>Halteriidae</taxon>
        <taxon>Halteria</taxon>
    </lineage>
</organism>
<protein>
    <recommendedName>
        <fullName evidence="3">Transposase</fullName>
    </recommendedName>
</protein>
<reference evidence="1" key="1">
    <citation type="submission" date="2019-06" db="EMBL/GenBank/DDBJ databases">
        <authorList>
            <person name="Zheng W."/>
        </authorList>
    </citation>
    <scope>NUCLEOTIDE SEQUENCE</scope>
    <source>
        <strain evidence="1">QDHG01</strain>
    </source>
</reference>